<dbReference type="EC" id="2.3.1.183" evidence="4"/>
<dbReference type="InterPro" id="IPR000182">
    <property type="entry name" value="GNAT_dom"/>
</dbReference>
<dbReference type="InterPro" id="IPR016181">
    <property type="entry name" value="Acyl_CoA_acyltransferase"/>
</dbReference>
<dbReference type="GO" id="GO:0102971">
    <property type="term" value="F:phosphinothricin N-acetyltransferase activity"/>
    <property type="evidence" value="ECO:0007669"/>
    <property type="project" value="UniProtKB-EC"/>
</dbReference>
<proteinExistence type="predicted"/>
<feature type="domain" description="N-acetyltransferase" evidence="3">
    <location>
        <begin position="1"/>
        <end position="161"/>
    </location>
</feature>
<dbReference type="SUPFAM" id="SSF55729">
    <property type="entry name" value="Acyl-CoA N-acyltransferases (Nat)"/>
    <property type="match status" value="1"/>
</dbReference>
<evidence type="ECO:0000256" key="2">
    <source>
        <dbReference type="ARBA" id="ARBA00023315"/>
    </source>
</evidence>
<dbReference type="PROSITE" id="PS51186">
    <property type="entry name" value="GNAT"/>
    <property type="match status" value="1"/>
</dbReference>
<gene>
    <name evidence="4" type="ORF">JOC77_004089</name>
</gene>
<dbReference type="CDD" id="cd04301">
    <property type="entry name" value="NAT_SF"/>
    <property type="match status" value="1"/>
</dbReference>
<reference evidence="4 5" key="1">
    <citation type="submission" date="2021-01" db="EMBL/GenBank/DDBJ databases">
        <title>Genomic Encyclopedia of Type Strains, Phase IV (KMG-IV): sequencing the most valuable type-strain genomes for metagenomic binning, comparative biology and taxonomic classification.</title>
        <authorList>
            <person name="Goeker M."/>
        </authorList>
    </citation>
    <scope>NUCLEOTIDE SEQUENCE [LARGE SCALE GENOMIC DNA]</scope>
    <source>
        <strain evidence="4 5">DSM 105482</strain>
    </source>
</reference>
<comment type="caution">
    <text evidence="4">The sequence shown here is derived from an EMBL/GenBank/DDBJ whole genome shotgun (WGS) entry which is preliminary data.</text>
</comment>
<protein>
    <submittedName>
        <fullName evidence="4">Phosphinothricin acetyltransferase</fullName>
        <ecNumber evidence="4">2.3.1.183</ecNumber>
    </submittedName>
</protein>
<keyword evidence="5" id="KW-1185">Reference proteome</keyword>
<evidence type="ECO:0000313" key="4">
    <source>
        <dbReference type="EMBL" id="MBM7694614.1"/>
    </source>
</evidence>
<dbReference type="Gene3D" id="3.40.630.30">
    <property type="match status" value="1"/>
</dbReference>
<organism evidence="4 5">
    <name type="scientific">Peribacillus deserti</name>
    <dbReference type="NCBI Taxonomy" id="673318"/>
    <lineage>
        <taxon>Bacteria</taxon>
        <taxon>Bacillati</taxon>
        <taxon>Bacillota</taxon>
        <taxon>Bacilli</taxon>
        <taxon>Bacillales</taxon>
        <taxon>Bacillaceae</taxon>
        <taxon>Peribacillus</taxon>
    </lineage>
</organism>
<evidence type="ECO:0000313" key="5">
    <source>
        <dbReference type="Proteomes" id="UP000823486"/>
    </source>
</evidence>
<keyword evidence="2 4" id="KW-0012">Acyltransferase</keyword>
<dbReference type="RefSeq" id="WP_204547579.1">
    <property type="nucleotide sequence ID" value="NZ_JAFBFI010000029.1"/>
</dbReference>
<keyword evidence="1 4" id="KW-0808">Transferase</keyword>
<sequence>MLIRKALEKDLPDLLEIYNEAILNTTATFDLVEQTLEERKKWFEKYGGEYPLLVADFDGEAAGYCSLSSFRDKEAYKKTMEISIYVSSKHRGKGIAKKLMEAILSQAKKMGCHVIMAGITAGNDTSVELHEKFGFQYAGCFKEVGFKFGKWQDVLFYQLILH</sequence>
<evidence type="ECO:0000259" key="3">
    <source>
        <dbReference type="PROSITE" id="PS51186"/>
    </source>
</evidence>
<dbReference type="Proteomes" id="UP000823486">
    <property type="component" value="Unassembled WGS sequence"/>
</dbReference>
<dbReference type="Pfam" id="PF13420">
    <property type="entry name" value="Acetyltransf_4"/>
    <property type="match status" value="1"/>
</dbReference>
<accession>A0ABS2QN73</accession>
<name>A0ABS2QN73_9BACI</name>
<dbReference type="PANTHER" id="PTHR43072:SF23">
    <property type="entry name" value="UPF0039 PROTEIN C11D3.02C"/>
    <property type="match status" value="1"/>
</dbReference>
<evidence type="ECO:0000256" key="1">
    <source>
        <dbReference type="ARBA" id="ARBA00022679"/>
    </source>
</evidence>
<dbReference type="EMBL" id="JAFBFI010000029">
    <property type="protein sequence ID" value="MBM7694614.1"/>
    <property type="molecule type" value="Genomic_DNA"/>
</dbReference>
<dbReference type="PANTHER" id="PTHR43072">
    <property type="entry name" value="N-ACETYLTRANSFERASE"/>
    <property type="match status" value="1"/>
</dbReference>